<evidence type="ECO:0000313" key="2">
    <source>
        <dbReference type="Proteomes" id="UP000666240"/>
    </source>
</evidence>
<comment type="caution">
    <text evidence="1">The sequence shown here is derived from an EMBL/GenBank/DDBJ whole genome shotgun (WGS) entry which is preliminary data.</text>
</comment>
<accession>A0A8J7RJL1</accession>
<reference evidence="1" key="1">
    <citation type="submission" date="2021-03" db="EMBL/GenBank/DDBJ databases">
        <title>Genome sequencing and assembly of Tianweitania sediminis.</title>
        <authorList>
            <person name="Chhetri G."/>
        </authorList>
    </citation>
    <scope>NUCLEOTIDE SEQUENCE</scope>
    <source>
        <strain evidence="1">Z8</strain>
    </source>
</reference>
<dbReference type="RefSeq" id="WP_209334499.1">
    <property type="nucleotide sequence ID" value="NZ_JAGIYY010000002.1"/>
</dbReference>
<dbReference type="Proteomes" id="UP000666240">
    <property type="component" value="Unassembled WGS sequence"/>
</dbReference>
<gene>
    <name evidence="1" type="ORF">J5Y06_07325</name>
</gene>
<dbReference type="AlphaFoldDB" id="A0A8J7RJL1"/>
<dbReference type="EMBL" id="JAGIYY010000002">
    <property type="protein sequence ID" value="MBP0438456.1"/>
    <property type="molecule type" value="Genomic_DNA"/>
</dbReference>
<sequence length="109" mass="12711">MTHIRVHACLECGAEGTKSDFCGPRCRIAFNNRRKSRGAEFYDLYMAHRFERATAKSLGVFQAINRLASIYREEDKVRREGRRSWRAPKLVLMERPFLKAIVTHIRAGR</sequence>
<proteinExistence type="predicted"/>
<protein>
    <submittedName>
        <fullName evidence="1">Transcriptional regulator</fullName>
    </submittedName>
</protein>
<name>A0A8J7RJL1_9HYPH</name>
<organism evidence="1 2">
    <name type="scientific">Tianweitania sediminis</name>
    <dbReference type="NCBI Taxonomy" id="1502156"/>
    <lineage>
        <taxon>Bacteria</taxon>
        <taxon>Pseudomonadati</taxon>
        <taxon>Pseudomonadota</taxon>
        <taxon>Alphaproteobacteria</taxon>
        <taxon>Hyphomicrobiales</taxon>
        <taxon>Phyllobacteriaceae</taxon>
        <taxon>Tianweitania</taxon>
    </lineage>
</organism>
<keyword evidence="2" id="KW-1185">Reference proteome</keyword>
<evidence type="ECO:0000313" key="1">
    <source>
        <dbReference type="EMBL" id="MBP0438456.1"/>
    </source>
</evidence>